<dbReference type="Proteomes" id="UP000000311">
    <property type="component" value="Unassembled WGS sequence"/>
</dbReference>
<evidence type="ECO:0000313" key="2">
    <source>
        <dbReference type="Proteomes" id="UP000000311"/>
    </source>
</evidence>
<protein>
    <submittedName>
        <fullName evidence="1">Uncharacterized protein</fullName>
    </submittedName>
</protein>
<keyword evidence="2" id="KW-1185">Reference proteome</keyword>
<dbReference type="EMBL" id="GL444289">
    <property type="protein sequence ID" value="EFN60986.1"/>
    <property type="molecule type" value="Genomic_DNA"/>
</dbReference>
<dbReference type="AlphaFoldDB" id="E2AZY3"/>
<gene>
    <name evidence="1" type="ORF">EAG_12180</name>
</gene>
<dbReference type="InParanoid" id="E2AZY3"/>
<evidence type="ECO:0000313" key="1">
    <source>
        <dbReference type="EMBL" id="EFN60986.1"/>
    </source>
</evidence>
<organism evidence="2">
    <name type="scientific">Camponotus floridanus</name>
    <name type="common">Florida carpenter ant</name>
    <dbReference type="NCBI Taxonomy" id="104421"/>
    <lineage>
        <taxon>Eukaryota</taxon>
        <taxon>Metazoa</taxon>
        <taxon>Ecdysozoa</taxon>
        <taxon>Arthropoda</taxon>
        <taxon>Hexapoda</taxon>
        <taxon>Insecta</taxon>
        <taxon>Pterygota</taxon>
        <taxon>Neoptera</taxon>
        <taxon>Endopterygota</taxon>
        <taxon>Hymenoptera</taxon>
        <taxon>Apocrita</taxon>
        <taxon>Aculeata</taxon>
        <taxon>Formicoidea</taxon>
        <taxon>Formicidae</taxon>
        <taxon>Formicinae</taxon>
        <taxon>Camponotus</taxon>
    </lineage>
</organism>
<name>E2AZY3_CAMFO</name>
<proteinExistence type="predicted"/>
<accession>E2AZY3</accession>
<sequence length="289" mass="33096">MERVSRDDHEFVRDLERNSYHLCRSLFPLSLLILLVLGDRIEKTGPRHYQDYEEYKRSDDKHQVLESQTYGWNFNERRGIVTFEMEVVTEIALLLKCQLLELMQLLDIREWRCLPNISTAGAAAVEEYASFYSFDCGFTVFTSRFSTNLTYLDDTNSRIHLKIALFHNELNVYVVLQSLSSWHSSSCRHFNIYLTKTSFKPKMYTVSHTHLSSSLSHDRVCSSTSLPYSTTICSCRTGCVPLKVGVILLHFFLGVAEKDCASPMGLAKSIPLENVSSDSLFPGNSLMSR</sequence>
<reference evidence="1 2" key="1">
    <citation type="journal article" date="2010" name="Science">
        <title>Genomic comparison of the ants Camponotus floridanus and Harpegnathos saltator.</title>
        <authorList>
            <person name="Bonasio R."/>
            <person name="Zhang G."/>
            <person name="Ye C."/>
            <person name="Mutti N.S."/>
            <person name="Fang X."/>
            <person name="Qin N."/>
            <person name="Donahue G."/>
            <person name="Yang P."/>
            <person name="Li Q."/>
            <person name="Li C."/>
            <person name="Zhang P."/>
            <person name="Huang Z."/>
            <person name="Berger S.L."/>
            <person name="Reinberg D."/>
            <person name="Wang J."/>
            <person name="Liebig J."/>
        </authorList>
    </citation>
    <scope>NUCLEOTIDE SEQUENCE [LARGE SCALE GENOMIC DNA]</scope>
    <source>
        <strain evidence="2">C129</strain>
    </source>
</reference>